<feature type="chain" id="PRO_5021343368" description="Sushi domain-containing protein" evidence="6">
    <location>
        <begin position="20"/>
        <end position="463"/>
    </location>
</feature>
<dbReference type="InterPro" id="IPR035976">
    <property type="entry name" value="Sushi/SCR/CCP_sf"/>
</dbReference>
<feature type="disulfide bond" evidence="5">
    <location>
        <begin position="249"/>
        <end position="276"/>
    </location>
</feature>
<sequence length="463" mass="50520">MRTVGWNVVIVSFAYLASAAELPKKCSAPPEYPHTTLVKKYSSRKIFNEGEKIYYDCAEDFTPSKGFRAVQCSRGKWTKLTLKCEKKSCGNAGDLPNGQFEYEGNSYLGEKVFAVCNQGYTLKGPNYMICKNSGWTGEIPTCEEGEATCSTPAVANSLSPSGEVVRAGDSVNITCREGFQLDGAQQITCGPDGRWGPLPPQCLRTYVPTQLPDKDLRCGVPEAVRNADLADRFTTMKSFASGDRVHYACEVGHVQAGGSRYRKCVDGKWTPLHLRCERKLCGSAGEITNGEFVYTGVQFGDTATAVCDEGHLLVGQATRNCMAQGWDGRVPICEAIDCGEPPKVANAELQGSQEPPFTYRSTVHYRCLTGTLIGSREVWCTQDGTWSTLPTCNDVTCPPPRVQGGFWSGASRASYEHRDSITIECKPGYASTGPRVVTCGSDGRWSPGLPRCAPRARPVRRRN</sequence>
<dbReference type="Proteomes" id="UP000516260">
    <property type="component" value="Chromosome 7"/>
</dbReference>
<keyword evidence="9" id="KW-1185">Reference proteome</keyword>
<dbReference type="InterPro" id="IPR000436">
    <property type="entry name" value="Sushi_SCR_CCP_dom"/>
</dbReference>
<protein>
    <recommendedName>
        <fullName evidence="7">Sushi domain-containing protein</fullName>
    </recommendedName>
</protein>
<dbReference type="SMART" id="SM00032">
    <property type="entry name" value="CCP"/>
    <property type="match status" value="7"/>
</dbReference>
<keyword evidence="4" id="KW-0325">Glycoprotein</keyword>
<evidence type="ECO:0000256" key="3">
    <source>
        <dbReference type="ARBA" id="ARBA00023157"/>
    </source>
</evidence>
<feature type="domain" description="Sushi" evidence="7">
    <location>
        <begin position="24"/>
        <end position="86"/>
    </location>
</feature>
<dbReference type="Pfam" id="PF00084">
    <property type="entry name" value="Sushi"/>
    <property type="match status" value="7"/>
</dbReference>
<evidence type="ECO:0000313" key="9">
    <source>
        <dbReference type="Proteomes" id="UP000516260"/>
    </source>
</evidence>
<dbReference type="CDD" id="cd00033">
    <property type="entry name" value="CCP"/>
    <property type="match status" value="6"/>
</dbReference>
<feature type="domain" description="Sushi" evidence="7">
    <location>
        <begin position="147"/>
        <end position="204"/>
    </location>
</feature>
<dbReference type="Gene3D" id="2.10.70.10">
    <property type="entry name" value="Complement Module, domain 1"/>
    <property type="match status" value="7"/>
</dbReference>
<accession>A0A4Z2B4B6</accession>
<keyword evidence="1 5" id="KW-0768">Sushi</keyword>
<evidence type="ECO:0000259" key="7">
    <source>
        <dbReference type="PROSITE" id="PS50923"/>
    </source>
</evidence>
<evidence type="ECO:0000256" key="2">
    <source>
        <dbReference type="ARBA" id="ARBA00022737"/>
    </source>
</evidence>
<dbReference type="AlphaFoldDB" id="A0A4Z2B4B6"/>
<feature type="disulfide bond" evidence="5">
    <location>
        <begin position="57"/>
        <end position="84"/>
    </location>
</feature>
<dbReference type="EMBL" id="SWLE01000020">
    <property type="protein sequence ID" value="TNM86835.1"/>
    <property type="molecule type" value="Genomic_DNA"/>
</dbReference>
<keyword evidence="6" id="KW-0732">Signal</keyword>
<evidence type="ECO:0000256" key="4">
    <source>
        <dbReference type="ARBA" id="ARBA00023180"/>
    </source>
</evidence>
<evidence type="ECO:0000256" key="5">
    <source>
        <dbReference type="PROSITE-ProRule" id="PRU00302"/>
    </source>
</evidence>
<feature type="domain" description="Sushi" evidence="7">
    <location>
        <begin position="279"/>
        <end position="335"/>
    </location>
</feature>
<comment type="caution">
    <text evidence="8">The sequence shown here is derived from an EMBL/GenBank/DDBJ whole genome shotgun (WGS) entry which is preliminary data.</text>
</comment>
<evidence type="ECO:0000256" key="1">
    <source>
        <dbReference type="ARBA" id="ARBA00022659"/>
    </source>
</evidence>
<keyword evidence="3 5" id="KW-1015">Disulfide bond</keyword>
<dbReference type="InterPro" id="IPR050350">
    <property type="entry name" value="Compl-Cell_Adhes-Reg"/>
</dbReference>
<feature type="domain" description="Sushi" evidence="7">
    <location>
        <begin position="336"/>
        <end position="394"/>
    </location>
</feature>
<dbReference type="PROSITE" id="PS50923">
    <property type="entry name" value="SUSHI"/>
    <property type="match status" value="7"/>
</dbReference>
<feature type="domain" description="Sushi" evidence="7">
    <location>
        <begin position="395"/>
        <end position="454"/>
    </location>
</feature>
<feature type="disulfide bond" evidence="5">
    <location>
        <begin position="175"/>
        <end position="202"/>
    </location>
</feature>
<evidence type="ECO:0000256" key="6">
    <source>
        <dbReference type="SAM" id="SignalP"/>
    </source>
</evidence>
<organism evidence="8 9">
    <name type="scientific">Takifugu bimaculatus</name>
    <dbReference type="NCBI Taxonomy" id="433685"/>
    <lineage>
        <taxon>Eukaryota</taxon>
        <taxon>Metazoa</taxon>
        <taxon>Chordata</taxon>
        <taxon>Craniata</taxon>
        <taxon>Vertebrata</taxon>
        <taxon>Euteleostomi</taxon>
        <taxon>Actinopterygii</taxon>
        <taxon>Neopterygii</taxon>
        <taxon>Teleostei</taxon>
        <taxon>Neoteleostei</taxon>
        <taxon>Acanthomorphata</taxon>
        <taxon>Eupercaria</taxon>
        <taxon>Tetraodontiformes</taxon>
        <taxon>Tetradontoidea</taxon>
        <taxon>Tetraodontidae</taxon>
        <taxon>Takifugu</taxon>
    </lineage>
</organism>
<reference evidence="8 9" key="1">
    <citation type="submission" date="2019-04" db="EMBL/GenBank/DDBJ databases">
        <title>The sequence and de novo assembly of Takifugu bimaculatus genome using PacBio and Hi-C technologies.</title>
        <authorList>
            <person name="Xu P."/>
            <person name="Liu B."/>
            <person name="Zhou Z."/>
        </authorList>
    </citation>
    <scope>NUCLEOTIDE SEQUENCE [LARGE SCALE GENOMIC DNA]</scope>
    <source>
        <strain evidence="8">TB-2018</strain>
        <tissue evidence="8">Muscle</tissue>
    </source>
</reference>
<dbReference type="SUPFAM" id="SSF57535">
    <property type="entry name" value="Complement control module/SCR domain"/>
    <property type="match status" value="7"/>
</dbReference>
<dbReference type="PANTHER" id="PTHR19325:SF560">
    <property type="entry name" value="SUSHI, VON WILLEBRAND FACTOR TYPE A, EGF AND PENTRAXIN DOMAIN-CONTAINING PROTEIN 1"/>
    <property type="match status" value="1"/>
</dbReference>
<feature type="signal peptide" evidence="6">
    <location>
        <begin position="1"/>
        <end position="19"/>
    </location>
</feature>
<feature type="domain" description="Sushi" evidence="7">
    <location>
        <begin position="87"/>
        <end position="144"/>
    </location>
</feature>
<evidence type="ECO:0000313" key="8">
    <source>
        <dbReference type="EMBL" id="TNM86835.1"/>
    </source>
</evidence>
<feature type="domain" description="Sushi" evidence="7">
    <location>
        <begin position="216"/>
        <end position="278"/>
    </location>
</feature>
<dbReference type="PANTHER" id="PTHR19325">
    <property type="entry name" value="COMPLEMENT COMPONENT-RELATED SUSHI DOMAIN-CONTAINING"/>
    <property type="match status" value="1"/>
</dbReference>
<gene>
    <name evidence="8" type="ORF">fugu_007065</name>
</gene>
<feature type="disulfide bond" evidence="5">
    <location>
        <begin position="425"/>
        <end position="452"/>
    </location>
</feature>
<name>A0A4Z2B4B6_9TELE</name>
<comment type="caution">
    <text evidence="5">Lacks conserved residue(s) required for the propagation of feature annotation.</text>
</comment>
<proteinExistence type="predicted"/>
<keyword evidence="2" id="KW-0677">Repeat</keyword>